<dbReference type="RefSeq" id="WP_348952169.1">
    <property type="nucleotide sequence ID" value="NZ_JBDZYD010000006.1"/>
</dbReference>
<dbReference type="EMBL" id="JBDZYD010000006">
    <property type="protein sequence ID" value="MEQ0560969.1"/>
    <property type="molecule type" value="Genomic_DNA"/>
</dbReference>
<evidence type="ECO:0000259" key="1">
    <source>
        <dbReference type="PROSITE" id="PS50995"/>
    </source>
</evidence>
<dbReference type="InterPro" id="IPR039422">
    <property type="entry name" value="MarR/SlyA-like"/>
</dbReference>
<keyword evidence="3" id="KW-1185">Reference proteome</keyword>
<dbReference type="InterPro" id="IPR000835">
    <property type="entry name" value="HTH_MarR-typ"/>
</dbReference>
<reference evidence="2 3" key="1">
    <citation type="submission" date="2024-05" db="EMBL/GenBank/DDBJ databases">
        <authorList>
            <person name="Zhao H."/>
            <person name="Xu Y."/>
            <person name="Lin S."/>
            <person name="Spain J.C."/>
            <person name="Zhou N.-Y."/>
        </authorList>
    </citation>
    <scope>NUCLEOTIDE SEQUENCE [LARGE SCALE GENOMIC DNA]</scope>
    <source>
        <strain evidence="2 3">NEAU-NG30</strain>
    </source>
</reference>
<dbReference type="Gene3D" id="1.10.10.10">
    <property type="entry name" value="Winged helix-like DNA-binding domain superfamily/Winged helix DNA-binding domain"/>
    <property type="match status" value="1"/>
</dbReference>
<accession>A0ABV0LF88</accession>
<dbReference type="Pfam" id="PF12802">
    <property type="entry name" value="MarR_2"/>
    <property type="match status" value="1"/>
</dbReference>
<organism evidence="2 3">
    <name type="scientific">Amycolatopsis melonis</name>
    <dbReference type="NCBI Taxonomy" id="3156488"/>
    <lineage>
        <taxon>Bacteria</taxon>
        <taxon>Bacillati</taxon>
        <taxon>Actinomycetota</taxon>
        <taxon>Actinomycetes</taxon>
        <taxon>Pseudonocardiales</taxon>
        <taxon>Pseudonocardiaceae</taxon>
        <taxon>Amycolatopsis</taxon>
    </lineage>
</organism>
<dbReference type="InterPro" id="IPR036388">
    <property type="entry name" value="WH-like_DNA-bd_sf"/>
</dbReference>
<dbReference type="Proteomes" id="UP001440984">
    <property type="component" value="Unassembled WGS sequence"/>
</dbReference>
<feature type="domain" description="HTH marR-type" evidence="1">
    <location>
        <begin position="10"/>
        <end position="147"/>
    </location>
</feature>
<gene>
    <name evidence="2" type="ORF">ABJI51_17935</name>
</gene>
<name>A0ABV0LF88_9PSEU</name>
<sequence length="153" mass="16825">MHTSSSRDGGPALFRLVRHWARQWAPDVVERFAADAPPSWTVPNLFVIQAVDGTAGDEVTVADVARQLGIDRSVASRMVAEAVRDGFVVRSTSARDARRAVLTLTDAAKEFLEASRAHQRQAFEALVSHWPEADRERFAAYLSRLADEVLGAP</sequence>
<dbReference type="PROSITE" id="PS50995">
    <property type="entry name" value="HTH_MARR_2"/>
    <property type="match status" value="1"/>
</dbReference>
<evidence type="ECO:0000313" key="3">
    <source>
        <dbReference type="Proteomes" id="UP001440984"/>
    </source>
</evidence>
<dbReference type="SUPFAM" id="SSF46785">
    <property type="entry name" value="Winged helix' DNA-binding domain"/>
    <property type="match status" value="1"/>
</dbReference>
<protein>
    <submittedName>
        <fullName evidence="2">MarR family winged helix-turn-helix transcriptional regulator</fullName>
    </submittedName>
</protein>
<evidence type="ECO:0000313" key="2">
    <source>
        <dbReference type="EMBL" id="MEQ0560969.1"/>
    </source>
</evidence>
<comment type="caution">
    <text evidence="2">The sequence shown here is derived from an EMBL/GenBank/DDBJ whole genome shotgun (WGS) entry which is preliminary data.</text>
</comment>
<dbReference type="InterPro" id="IPR036390">
    <property type="entry name" value="WH_DNA-bd_sf"/>
</dbReference>
<dbReference type="SMART" id="SM00347">
    <property type="entry name" value="HTH_MARR"/>
    <property type="match status" value="1"/>
</dbReference>
<proteinExistence type="predicted"/>
<dbReference type="PANTHER" id="PTHR33164">
    <property type="entry name" value="TRANSCRIPTIONAL REGULATOR, MARR FAMILY"/>
    <property type="match status" value="1"/>
</dbReference>
<dbReference type="PANTHER" id="PTHR33164:SF57">
    <property type="entry name" value="MARR-FAMILY TRANSCRIPTIONAL REGULATOR"/>
    <property type="match status" value="1"/>
</dbReference>